<proteinExistence type="predicted"/>
<dbReference type="STRING" id="1419482.SAMN05444266_101649"/>
<gene>
    <name evidence="1" type="ORF">SAMN05444266_101649</name>
</gene>
<name>A0A1M6WJN0_9BACT</name>
<protein>
    <submittedName>
        <fullName evidence="1">Uncharacterized protein</fullName>
    </submittedName>
</protein>
<reference evidence="1 2" key="1">
    <citation type="submission" date="2016-11" db="EMBL/GenBank/DDBJ databases">
        <authorList>
            <person name="Jaros S."/>
            <person name="Januszkiewicz K."/>
            <person name="Wedrychowicz H."/>
        </authorList>
    </citation>
    <scope>NUCLEOTIDE SEQUENCE [LARGE SCALE GENOMIC DNA]</scope>
    <source>
        <strain evidence="1 2">DSM 27406</strain>
    </source>
</reference>
<accession>A0A1M6WJN0</accession>
<evidence type="ECO:0000313" key="1">
    <source>
        <dbReference type="EMBL" id="SHK93809.1"/>
    </source>
</evidence>
<dbReference type="EMBL" id="FRBL01000001">
    <property type="protein sequence ID" value="SHK93809.1"/>
    <property type="molecule type" value="Genomic_DNA"/>
</dbReference>
<sequence length="97" mass="11227">MYANNIKVEPRASKSEKLKEQRSLKLALSKKLIHGDAREITVLMNMAAKEDPEKYKPIHYGSVANALNPESHFWSDRVYEFAMIYADARQSKQDEQQ</sequence>
<keyword evidence="2" id="KW-1185">Reference proteome</keyword>
<dbReference type="Proteomes" id="UP000184420">
    <property type="component" value="Unassembled WGS sequence"/>
</dbReference>
<organism evidence="1 2">
    <name type="scientific">Chitinophaga jiangningensis</name>
    <dbReference type="NCBI Taxonomy" id="1419482"/>
    <lineage>
        <taxon>Bacteria</taxon>
        <taxon>Pseudomonadati</taxon>
        <taxon>Bacteroidota</taxon>
        <taxon>Chitinophagia</taxon>
        <taxon>Chitinophagales</taxon>
        <taxon>Chitinophagaceae</taxon>
        <taxon>Chitinophaga</taxon>
    </lineage>
</organism>
<evidence type="ECO:0000313" key="2">
    <source>
        <dbReference type="Proteomes" id="UP000184420"/>
    </source>
</evidence>
<dbReference type="AlphaFoldDB" id="A0A1M6WJN0"/>
<dbReference type="RefSeq" id="WP_073077962.1">
    <property type="nucleotide sequence ID" value="NZ_FRBL01000001.1"/>
</dbReference>